<accession>A0A0F9NM94</accession>
<reference evidence="1" key="1">
    <citation type="journal article" date="2015" name="Nature">
        <title>Complex archaea that bridge the gap between prokaryotes and eukaryotes.</title>
        <authorList>
            <person name="Spang A."/>
            <person name="Saw J.H."/>
            <person name="Jorgensen S.L."/>
            <person name="Zaremba-Niedzwiedzka K."/>
            <person name="Martijn J."/>
            <person name="Lind A.E."/>
            <person name="van Eijk R."/>
            <person name="Schleper C."/>
            <person name="Guy L."/>
            <person name="Ettema T.J."/>
        </authorList>
    </citation>
    <scope>NUCLEOTIDE SEQUENCE</scope>
</reference>
<proteinExistence type="predicted"/>
<evidence type="ECO:0000313" key="1">
    <source>
        <dbReference type="EMBL" id="KKM89900.1"/>
    </source>
</evidence>
<comment type="caution">
    <text evidence="1">The sequence shown here is derived from an EMBL/GenBank/DDBJ whole genome shotgun (WGS) entry which is preliminary data.</text>
</comment>
<organism evidence="1">
    <name type="scientific">marine sediment metagenome</name>
    <dbReference type="NCBI Taxonomy" id="412755"/>
    <lineage>
        <taxon>unclassified sequences</taxon>
        <taxon>metagenomes</taxon>
        <taxon>ecological metagenomes</taxon>
    </lineage>
</organism>
<protein>
    <submittedName>
        <fullName evidence="1">Uncharacterized protein</fullName>
    </submittedName>
</protein>
<dbReference type="AlphaFoldDB" id="A0A0F9NM94"/>
<sequence length="82" mass="9648">MAKLEGPLLSQTAHGTLGGVLTYSDRKIVKQVRFQRKQKDYENDNRQPVRNAFKYGVELWNSLTQQEKDYWIEIERQGYADV</sequence>
<name>A0A0F9NM94_9ZZZZ</name>
<gene>
    <name evidence="1" type="ORF">LCGC14_1244000</name>
</gene>
<dbReference type="EMBL" id="LAZR01006749">
    <property type="protein sequence ID" value="KKM89900.1"/>
    <property type="molecule type" value="Genomic_DNA"/>
</dbReference>